<dbReference type="PANTHER" id="PTHR10948">
    <property type="entry name" value="TRANSPOSASE"/>
    <property type="match status" value="1"/>
</dbReference>
<sequence>MSAKSNIPGPWERDLIKGAGNCSLVGTLVERTTGIVVVAKMNNATTKAVVDSFSAVFDRKPAAMRKTMTYKQDREMRDQKILTERTGLQIYFADPHRPWQSESNDTANDLLRPYTPKGSDRRPTPKTSLTPLPCRSIPACWPGLDLNHPWSFILSTLHYYNTRRIL</sequence>
<dbReference type="PROSITE" id="PS50994">
    <property type="entry name" value="INTEGRASE"/>
    <property type="match status" value="1"/>
</dbReference>
<dbReference type="InterPro" id="IPR053392">
    <property type="entry name" value="Transposase_IS30-like"/>
</dbReference>
<protein>
    <recommendedName>
        <fullName evidence="2">Integrase catalytic domain-containing protein</fullName>
    </recommendedName>
</protein>
<dbReference type="SUPFAM" id="SSF53098">
    <property type="entry name" value="Ribonuclease H-like"/>
    <property type="match status" value="1"/>
</dbReference>
<dbReference type="AlphaFoldDB" id="A0A1E8PTR2"/>
<feature type="domain" description="Integrase catalytic" evidence="2">
    <location>
        <begin position="4"/>
        <end position="166"/>
    </location>
</feature>
<evidence type="ECO:0000256" key="1">
    <source>
        <dbReference type="SAM" id="MobiDB-lite"/>
    </source>
</evidence>
<dbReference type="PANTHER" id="PTHR10948:SF23">
    <property type="entry name" value="TRANSPOSASE INSI FOR INSERTION SEQUENCE ELEMENT IS30A-RELATED"/>
    <property type="match status" value="1"/>
</dbReference>
<dbReference type="GO" id="GO:0005829">
    <property type="term" value="C:cytosol"/>
    <property type="evidence" value="ECO:0007669"/>
    <property type="project" value="TreeGrafter"/>
</dbReference>
<evidence type="ECO:0000313" key="4">
    <source>
        <dbReference type="Proteomes" id="UP000092634"/>
    </source>
</evidence>
<evidence type="ECO:0000313" key="3">
    <source>
        <dbReference type="EMBL" id="OFJ49541.1"/>
    </source>
</evidence>
<dbReference type="InterPro" id="IPR051917">
    <property type="entry name" value="Transposase-Integrase"/>
</dbReference>
<gene>
    <name evidence="3" type="ORF">BA896_012315</name>
</gene>
<dbReference type="GO" id="GO:0015074">
    <property type="term" value="P:DNA integration"/>
    <property type="evidence" value="ECO:0007669"/>
    <property type="project" value="InterPro"/>
</dbReference>
<dbReference type="GO" id="GO:0032196">
    <property type="term" value="P:transposition"/>
    <property type="evidence" value="ECO:0007669"/>
    <property type="project" value="TreeGrafter"/>
</dbReference>
<reference evidence="3 4" key="1">
    <citation type="submission" date="2016-10" db="EMBL/GenBank/DDBJ databases">
        <title>Updated version of Genome Assembly of Janthinobacterium lividum ERGS5:01.</title>
        <authorList>
            <person name="Kumar R."/>
            <person name="Acharya V."/>
            <person name="Singh D."/>
        </authorList>
    </citation>
    <scope>NUCLEOTIDE SEQUENCE [LARGE SCALE GENOMIC DNA]</scope>
    <source>
        <strain evidence="3 4">ERGS5:01</strain>
    </source>
</reference>
<dbReference type="InterPro" id="IPR001584">
    <property type="entry name" value="Integrase_cat-core"/>
</dbReference>
<feature type="region of interest" description="Disordered" evidence="1">
    <location>
        <begin position="97"/>
        <end position="130"/>
    </location>
</feature>
<dbReference type="InterPro" id="IPR012337">
    <property type="entry name" value="RNaseH-like_sf"/>
</dbReference>
<dbReference type="NCBIfam" id="NF033563">
    <property type="entry name" value="transpos_IS30"/>
    <property type="match status" value="1"/>
</dbReference>
<comment type="caution">
    <text evidence="3">The sequence shown here is derived from an EMBL/GenBank/DDBJ whole genome shotgun (WGS) entry which is preliminary data.</text>
</comment>
<name>A0A1E8PTR2_9BURK</name>
<dbReference type="EMBL" id="MAQB02000001">
    <property type="protein sequence ID" value="OFJ49541.1"/>
    <property type="molecule type" value="Genomic_DNA"/>
</dbReference>
<organism evidence="3 4">
    <name type="scientific">Janthinobacterium lividum</name>
    <dbReference type="NCBI Taxonomy" id="29581"/>
    <lineage>
        <taxon>Bacteria</taxon>
        <taxon>Pseudomonadati</taxon>
        <taxon>Pseudomonadota</taxon>
        <taxon>Betaproteobacteria</taxon>
        <taxon>Burkholderiales</taxon>
        <taxon>Oxalobacteraceae</taxon>
        <taxon>Janthinobacterium</taxon>
    </lineage>
</organism>
<proteinExistence type="predicted"/>
<dbReference type="GO" id="GO:0004803">
    <property type="term" value="F:transposase activity"/>
    <property type="evidence" value="ECO:0007669"/>
    <property type="project" value="TreeGrafter"/>
</dbReference>
<dbReference type="Proteomes" id="UP000092634">
    <property type="component" value="Unassembled WGS sequence"/>
</dbReference>
<accession>A0A1E8PTR2</accession>
<evidence type="ECO:0000259" key="2">
    <source>
        <dbReference type="PROSITE" id="PS50994"/>
    </source>
</evidence>